<evidence type="ECO:0000256" key="4">
    <source>
        <dbReference type="ARBA" id="ARBA00022598"/>
    </source>
</evidence>
<keyword evidence="6 11" id="KW-0547">Nucleotide-binding</keyword>
<feature type="domain" description="Mur ligase C-terminal" evidence="12">
    <location>
        <begin position="301"/>
        <end position="413"/>
    </location>
</feature>
<reference evidence="14 15" key="1">
    <citation type="submission" date="2016-11" db="EMBL/GenBank/DDBJ databases">
        <title>Comparative genomics of Acidibacillus ferroxidans species.</title>
        <authorList>
            <person name="Oliveira G."/>
            <person name="Nunes G."/>
            <person name="Oliveira R."/>
            <person name="Araujo F."/>
            <person name="Salim A."/>
            <person name="Scholte L."/>
            <person name="Morais D."/>
            <person name="Nancucheo I."/>
            <person name="Johnson D.B."/>
            <person name="Grail B."/>
            <person name="Bittencourt J."/>
            <person name="Valadares R."/>
        </authorList>
    </citation>
    <scope>NUCLEOTIDE SEQUENCE [LARGE SCALE GENOMIC DNA]</scope>
    <source>
        <strain evidence="14 15">Y002</strain>
    </source>
</reference>
<dbReference type="InterPro" id="IPR013221">
    <property type="entry name" value="Mur_ligase_cen"/>
</dbReference>
<dbReference type="GO" id="GO:0004326">
    <property type="term" value="F:tetrahydrofolylpolyglutamate synthase activity"/>
    <property type="evidence" value="ECO:0007669"/>
    <property type="project" value="UniProtKB-EC"/>
</dbReference>
<keyword evidence="8" id="KW-0460">Magnesium</keyword>
<feature type="domain" description="Mur ligase central" evidence="13">
    <location>
        <begin position="48"/>
        <end position="274"/>
    </location>
</feature>
<dbReference type="PROSITE" id="PS01012">
    <property type="entry name" value="FOLYLPOLYGLU_SYNT_2"/>
    <property type="match status" value="1"/>
</dbReference>
<dbReference type="InterPro" id="IPR036565">
    <property type="entry name" value="Mur-like_cat_sf"/>
</dbReference>
<evidence type="ECO:0000256" key="3">
    <source>
        <dbReference type="ARBA" id="ARBA00013025"/>
    </source>
</evidence>
<dbReference type="GO" id="GO:0046872">
    <property type="term" value="F:metal ion binding"/>
    <property type="evidence" value="ECO:0007669"/>
    <property type="project" value="UniProtKB-KW"/>
</dbReference>
<dbReference type="PROSITE" id="PS01011">
    <property type="entry name" value="FOLYLPOLYGLU_SYNT_1"/>
    <property type="match status" value="1"/>
</dbReference>
<evidence type="ECO:0000256" key="11">
    <source>
        <dbReference type="PIRNR" id="PIRNR001563"/>
    </source>
</evidence>
<dbReference type="Gene3D" id="3.40.1190.10">
    <property type="entry name" value="Mur-like, catalytic domain"/>
    <property type="match status" value="1"/>
</dbReference>
<evidence type="ECO:0000313" key="15">
    <source>
        <dbReference type="Proteomes" id="UP000245380"/>
    </source>
</evidence>
<keyword evidence="15" id="KW-1185">Reference proteome</keyword>
<organism evidence="14 15">
    <name type="scientific">Sulfoacidibacillus thermotolerans</name>
    <name type="common">Acidibacillus sulfuroxidans</name>
    <dbReference type="NCBI Taxonomy" id="1765684"/>
    <lineage>
        <taxon>Bacteria</taxon>
        <taxon>Bacillati</taxon>
        <taxon>Bacillota</taxon>
        <taxon>Bacilli</taxon>
        <taxon>Bacillales</taxon>
        <taxon>Alicyclobacillaceae</taxon>
        <taxon>Sulfoacidibacillus</taxon>
    </lineage>
</organism>
<dbReference type="SUPFAM" id="SSF53623">
    <property type="entry name" value="MurD-like peptide ligases, catalytic domain"/>
    <property type="match status" value="1"/>
</dbReference>
<gene>
    <name evidence="14" type="ORF">BM613_01765</name>
</gene>
<proteinExistence type="inferred from homology"/>
<dbReference type="FunFam" id="3.40.1190.10:FF:000011">
    <property type="entry name" value="Folylpolyglutamate synthase/dihydrofolate synthase"/>
    <property type="match status" value="1"/>
</dbReference>
<dbReference type="NCBIfam" id="TIGR01499">
    <property type="entry name" value="folC"/>
    <property type="match status" value="1"/>
</dbReference>
<evidence type="ECO:0000256" key="7">
    <source>
        <dbReference type="ARBA" id="ARBA00022840"/>
    </source>
</evidence>
<dbReference type="InterPro" id="IPR004101">
    <property type="entry name" value="Mur_ligase_C"/>
</dbReference>
<evidence type="ECO:0000256" key="10">
    <source>
        <dbReference type="ARBA" id="ARBA00047493"/>
    </source>
</evidence>
<keyword evidence="7 11" id="KW-0067">ATP-binding</keyword>
<dbReference type="GO" id="GO:0005524">
    <property type="term" value="F:ATP binding"/>
    <property type="evidence" value="ECO:0007669"/>
    <property type="project" value="UniProtKB-KW"/>
</dbReference>
<evidence type="ECO:0000256" key="8">
    <source>
        <dbReference type="ARBA" id="ARBA00022842"/>
    </source>
</evidence>
<dbReference type="GO" id="GO:0005737">
    <property type="term" value="C:cytoplasm"/>
    <property type="evidence" value="ECO:0007669"/>
    <property type="project" value="TreeGrafter"/>
</dbReference>
<keyword evidence="5" id="KW-0479">Metal-binding</keyword>
<evidence type="ECO:0000259" key="12">
    <source>
        <dbReference type="Pfam" id="PF02875"/>
    </source>
</evidence>
<dbReference type="GO" id="GO:0008841">
    <property type="term" value="F:dihydrofolate synthase activity"/>
    <property type="evidence" value="ECO:0007669"/>
    <property type="project" value="TreeGrafter"/>
</dbReference>
<dbReference type="OrthoDB" id="9809356at2"/>
<evidence type="ECO:0000256" key="5">
    <source>
        <dbReference type="ARBA" id="ARBA00022723"/>
    </source>
</evidence>
<evidence type="ECO:0000256" key="9">
    <source>
        <dbReference type="ARBA" id="ARBA00030592"/>
    </source>
</evidence>
<dbReference type="Pfam" id="PF02875">
    <property type="entry name" value="Mur_ligase_C"/>
    <property type="match status" value="1"/>
</dbReference>
<comment type="catalytic activity">
    <reaction evidence="10">
        <text>(6S)-5,6,7,8-tetrahydrofolyl-(gamma-L-Glu)(n) + L-glutamate + ATP = (6S)-5,6,7,8-tetrahydrofolyl-(gamma-L-Glu)(n+1) + ADP + phosphate + H(+)</text>
        <dbReference type="Rhea" id="RHEA:10580"/>
        <dbReference type="Rhea" id="RHEA-COMP:14738"/>
        <dbReference type="Rhea" id="RHEA-COMP:14740"/>
        <dbReference type="ChEBI" id="CHEBI:15378"/>
        <dbReference type="ChEBI" id="CHEBI:29985"/>
        <dbReference type="ChEBI" id="CHEBI:30616"/>
        <dbReference type="ChEBI" id="CHEBI:43474"/>
        <dbReference type="ChEBI" id="CHEBI:141005"/>
        <dbReference type="ChEBI" id="CHEBI:456216"/>
        <dbReference type="EC" id="6.3.2.17"/>
    </reaction>
</comment>
<sequence length="454" mass="49889">MSLSVDVSSTLAYIQSRARFGVKPGLERILYLLNGLGSPHDRLRFVHVAGTNGKGSTCVYTAQILQAAGYRVGLYTSPYLTAFAERMSVNGDPITAFELVQFTEQVRRVAQTVEGNPLLEPTEFEVITAVSMLFFLARNVDLVVLETGLGGRYDATNVVWPEVCALTNVALDHTEILGKRVEEIAFDKSGIIKKKIPVFTGADSQALSVIERIANEQQSPLWVLSRDLHVVFEGSFGVRGQRFSYFGMRRDYLGLQTRMLGSHQLKNAAIALGLVEALRERGFAISDEAVRTGIATAKWPGRLEVIQEDPLVLLDGAHNPAAAHALAQALKDLAIDRFVLVIGVLGDKDIEGIVHAIIKDCVHIVVTEPDVPRAAPVERLKDVVLHHVGADVPVETVREVSSAVQRAVRLAKDLSLPLCIMGSLYTVAQAKAIFMQQAEGKYAREVEKQWQWDR</sequence>
<dbReference type="EC" id="6.3.2.17" evidence="3"/>
<dbReference type="Gene3D" id="3.90.190.20">
    <property type="entry name" value="Mur ligase, C-terminal domain"/>
    <property type="match status" value="1"/>
</dbReference>
<dbReference type="InterPro" id="IPR036615">
    <property type="entry name" value="Mur_ligase_C_dom_sf"/>
</dbReference>
<dbReference type="AlphaFoldDB" id="A0A2U3DC34"/>
<dbReference type="SUPFAM" id="SSF53244">
    <property type="entry name" value="MurD-like peptide ligases, peptide-binding domain"/>
    <property type="match status" value="1"/>
</dbReference>
<keyword evidence="4 11" id="KW-0436">Ligase</keyword>
<evidence type="ECO:0000259" key="13">
    <source>
        <dbReference type="Pfam" id="PF08245"/>
    </source>
</evidence>
<evidence type="ECO:0000256" key="6">
    <source>
        <dbReference type="ARBA" id="ARBA00022741"/>
    </source>
</evidence>
<name>A0A2U3DC34_SULT2</name>
<comment type="caution">
    <text evidence="14">The sequence shown here is derived from an EMBL/GenBank/DDBJ whole genome shotgun (WGS) entry which is preliminary data.</text>
</comment>
<evidence type="ECO:0000313" key="14">
    <source>
        <dbReference type="EMBL" id="PWI58841.1"/>
    </source>
</evidence>
<evidence type="ECO:0000256" key="2">
    <source>
        <dbReference type="ARBA" id="ARBA00008276"/>
    </source>
</evidence>
<dbReference type="InterPro" id="IPR018109">
    <property type="entry name" value="Folylpolyglutamate_synth_CS"/>
</dbReference>
<dbReference type="PIRSF" id="PIRSF001563">
    <property type="entry name" value="Folylpolyglu_synth"/>
    <property type="match status" value="1"/>
</dbReference>
<dbReference type="EMBL" id="MPDK01000002">
    <property type="protein sequence ID" value="PWI58841.1"/>
    <property type="molecule type" value="Genomic_DNA"/>
</dbReference>
<comment type="similarity">
    <text evidence="2 11">Belongs to the folylpolyglutamate synthase family.</text>
</comment>
<dbReference type="RefSeq" id="WP_109429437.1">
    <property type="nucleotide sequence ID" value="NZ_MPDK01000002.1"/>
</dbReference>
<accession>A0A2U3DC34</accession>
<protein>
    <recommendedName>
        <fullName evidence="3">tetrahydrofolate synthase</fullName>
        <ecNumber evidence="3">6.3.2.17</ecNumber>
    </recommendedName>
    <alternativeName>
        <fullName evidence="9">Tetrahydrofolylpolyglutamate synthase</fullName>
    </alternativeName>
</protein>
<evidence type="ECO:0000256" key="1">
    <source>
        <dbReference type="ARBA" id="ARBA00001946"/>
    </source>
</evidence>
<dbReference type="Proteomes" id="UP000245380">
    <property type="component" value="Unassembled WGS sequence"/>
</dbReference>
<dbReference type="PANTHER" id="PTHR11136">
    <property type="entry name" value="FOLYLPOLYGLUTAMATE SYNTHASE-RELATED"/>
    <property type="match status" value="1"/>
</dbReference>
<comment type="cofactor">
    <cofactor evidence="1">
        <name>Mg(2+)</name>
        <dbReference type="ChEBI" id="CHEBI:18420"/>
    </cofactor>
</comment>
<dbReference type="Pfam" id="PF08245">
    <property type="entry name" value="Mur_ligase_M"/>
    <property type="match status" value="1"/>
</dbReference>
<dbReference type="InterPro" id="IPR001645">
    <property type="entry name" value="Folylpolyglutamate_synth"/>
</dbReference>
<dbReference type="PANTHER" id="PTHR11136:SF0">
    <property type="entry name" value="DIHYDROFOLATE SYNTHETASE-RELATED"/>
    <property type="match status" value="1"/>
</dbReference>